<accession>A0A8J7KCL3</accession>
<feature type="transmembrane region" description="Helical" evidence="1">
    <location>
        <begin position="70"/>
        <end position="90"/>
    </location>
</feature>
<evidence type="ECO:0000313" key="2">
    <source>
        <dbReference type="EMBL" id="MBE9607899.1"/>
    </source>
</evidence>
<keyword evidence="1" id="KW-0812">Transmembrane</keyword>
<proteinExistence type="predicted"/>
<organism evidence="2 3">
    <name type="scientific">Chitinilyticum piscinae</name>
    <dbReference type="NCBI Taxonomy" id="2866724"/>
    <lineage>
        <taxon>Bacteria</taxon>
        <taxon>Pseudomonadati</taxon>
        <taxon>Pseudomonadota</taxon>
        <taxon>Betaproteobacteria</taxon>
        <taxon>Neisseriales</taxon>
        <taxon>Chitinibacteraceae</taxon>
        <taxon>Chitinilyticum</taxon>
    </lineage>
</organism>
<evidence type="ECO:0000313" key="3">
    <source>
        <dbReference type="Proteomes" id="UP000604481"/>
    </source>
</evidence>
<evidence type="ECO:0000256" key="1">
    <source>
        <dbReference type="SAM" id="Phobius"/>
    </source>
</evidence>
<keyword evidence="3" id="KW-1185">Reference proteome</keyword>
<keyword evidence="1" id="KW-1133">Transmembrane helix</keyword>
<name>A0A8J7KCL3_9NEIS</name>
<keyword evidence="1" id="KW-0472">Membrane</keyword>
<comment type="caution">
    <text evidence="2">The sequence shown here is derived from an EMBL/GenBank/DDBJ whole genome shotgun (WGS) entry which is preliminary data.</text>
</comment>
<gene>
    <name evidence="2" type="ORF">INR99_00910</name>
</gene>
<dbReference type="AlphaFoldDB" id="A0A8J7KCL3"/>
<sequence>MSDPLNTAAIETVTGLLLQLLPGFWSLLWAGLLGAFGGLLLALLICVLLFRKNALQRQPLFWNLLAKLAYPLLLAQGVISGLLLGVLLQLQVNCNRFVDDTLGPVTAEHTHALVSYTARQLQQHGSDIDQLTRGMLQGWTLPQGSNWWDTQRAAWLNGFLEGSGRQLLHGVLSEWLAMPLAELPLDAQSRNELAAAGSNSVVQILQSGGDTRSLQALESQLPRTITRSAHGLIDQWFAGHYTLLASSNLILLALLLGEMLLYFHLYLPHRRQAVPQP</sequence>
<dbReference type="EMBL" id="JADFUA010000001">
    <property type="protein sequence ID" value="MBE9607899.1"/>
    <property type="molecule type" value="Genomic_DNA"/>
</dbReference>
<dbReference type="RefSeq" id="WP_194114408.1">
    <property type="nucleotide sequence ID" value="NZ_JADFUA010000001.1"/>
</dbReference>
<protein>
    <submittedName>
        <fullName evidence="2">Uncharacterized protein</fullName>
    </submittedName>
</protein>
<dbReference type="Proteomes" id="UP000604481">
    <property type="component" value="Unassembled WGS sequence"/>
</dbReference>
<reference evidence="2 3" key="1">
    <citation type="submission" date="2020-10" db="EMBL/GenBank/DDBJ databases">
        <title>The genome sequence of Chitinilyticum litopenaei 4Y14.</title>
        <authorList>
            <person name="Liu Y."/>
        </authorList>
    </citation>
    <scope>NUCLEOTIDE SEQUENCE [LARGE SCALE GENOMIC DNA]</scope>
    <source>
        <strain evidence="2 3">4Y14</strain>
    </source>
</reference>
<feature type="transmembrane region" description="Helical" evidence="1">
    <location>
        <begin position="27"/>
        <end position="50"/>
    </location>
</feature>
<feature type="transmembrane region" description="Helical" evidence="1">
    <location>
        <begin position="249"/>
        <end position="267"/>
    </location>
</feature>